<evidence type="ECO:0000313" key="3">
    <source>
        <dbReference type="EMBL" id="QNN45161.1"/>
    </source>
</evidence>
<evidence type="ECO:0000256" key="1">
    <source>
        <dbReference type="ARBA" id="ARBA00022741"/>
    </source>
</evidence>
<dbReference type="InterPro" id="IPR009001">
    <property type="entry name" value="Transl_elong_EF1A/Init_IF2_C"/>
</dbReference>
<keyword evidence="1" id="KW-0547">Nucleotide-binding</keyword>
<dbReference type="AlphaFoldDB" id="A0A7G9QP86"/>
<evidence type="ECO:0008006" key="5">
    <source>
        <dbReference type="Google" id="ProtNLM"/>
    </source>
</evidence>
<dbReference type="Gene3D" id="2.40.30.10">
    <property type="entry name" value="Translation factors"/>
    <property type="match status" value="1"/>
</dbReference>
<name>A0A7G9QP86_9SPHI</name>
<reference evidence="3 4" key="1">
    <citation type="submission" date="2020-08" db="EMBL/GenBank/DDBJ databases">
        <title>Genome sequence of Pedobacter roseus KACC 11594T.</title>
        <authorList>
            <person name="Hyun D.-W."/>
            <person name="Bae J.-W."/>
        </authorList>
    </citation>
    <scope>NUCLEOTIDE SEQUENCE [LARGE SCALE GENOMIC DNA]</scope>
    <source>
        <strain evidence="3 4">KACC 11594</strain>
    </source>
</reference>
<proteinExistence type="predicted"/>
<dbReference type="SUPFAM" id="SSF50465">
    <property type="entry name" value="EF-Tu/eEF-1alpha/eIF2-gamma C-terminal domain"/>
    <property type="match status" value="1"/>
</dbReference>
<dbReference type="EMBL" id="CP060723">
    <property type="protein sequence ID" value="QNN45161.1"/>
    <property type="molecule type" value="Genomic_DNA"/>
</dbReference>
<dbReference type="Proteomes" id="UP000515806">
    <property type="component" value="Chromosome"/>
</dbReference>
<dbReference type="KEGG" id="proe:H9L23_23015"/>
<dbReference type="GO" id="GO:0005525">
    <property type="term" value="F:GTP binding"/>
    <property type="evidence" value="ECO:0007669"/>
    <property type="project" value="UniProtKB-KW"/>
</dbReference>
<accession>A0A7G9QP86</accession>
<gene>
    <name evidence="3" type="ORF">H9L23_23015</name>
</gene>
<protein>
    <recommendedName>
        <fullName evidence="5">Elongation factor Tu</fullName>
    </recommendedName>
</protein>
<evidence type="ECO:0000256" key="2">
    <source>
        <dbReference type="ARBA" id="ARBA00023134"/>
    </source>
</evidence>
<organism evidence="3 4">
    <name type="scientific">Pedobacter roseus</name>
    <dbReference type="NCBI Taxonomy" id="336820"/>
    <lineage>
        <taxon>Bacteria</taxon>
        <taxon>Pseudomonadati</taxon>
        <taxon>Bacteroidota</taxon>
        <taxon>Sphingobacteriia</taxon>
        <taxon>Sphingobacteriales</taxon>
        <taxon>Sphingobacteriaceae</taxon>
        <taxon>Pedobacter</taxon>
    </lineage>
</organism>
<keyword evidence="2" id="KW-0342">GTP-binding</keyword>
<evidence type="ECO:0000313" key="4">
    <source>
        <dbReference type="Proteomes" id="UP000515806"/>
    </source>
</evidence>
<sequence>MKIHKEIKNNELYLYQNGILIYKKWLATGESKVFDLMAYDKYTLASFNEIEYENSNSLILVQAELELKPTNDGGRKSGIISGFRPNHVFEYKQYQMLQTFIGDINFSEWPTIEPGEKKNVKVRFLDFPSLHPYLNLGQVWYIHEGERIIGKAKILSFYHSDQERINPPLNL</sequence>
<keyword evidence="4" id="KW-1185">Reference proteome</keyword>